<evidence type="ECO:0000313" key="2">
    <source>
        <dbReference type="EMBL" id="TJZ53599.1"/>
    </source>
</evidence>
<evidence type="ECO:0000259" key="1">
    <source>
        <dbReference type="Pfam" id="PF20041"/>
    </source>
</evidence>
<dbReference type="Pfam" id="PF20041">
    <property type="entry name" value="DUF6443"/>
    <property type="match status" value="1"/>
</dbReference>
<dbReference type="InterPro" id="IPR050708">
    <property type="entry name" value="T6SS_VgrG/RHS"/>
</dbReference>
<protein>
    <submittedName>
        <fullName evidence="2">RHS repeat-associated core domain-containing protein</fullName>
    </submittedName>
</protein>
<dbReference type="InterPro" id="IPR022385">
    <property type="entry name" value="Rhs_assc_core"/>
</dbReference>
<evidence type="ECO:0000313" key="3">
    <source>
        <dbReference type="Proteomes" id="UP000306808"/>
    </source>
</evidence>
<feature type="domain" description="DUF6443" evidence="1">
    <location>
        <begin position="41"/>
        <end position="168"/>
    </location>
</feature>
<dbReference type="Gene3D" id="2.180.10.10">
    <property type="entry name" value="RHS repeat-associated core"/>
    <property type="match status" value="1"/>
</dbReference>
<reference evidence="2 3" key="1">
    <citation type="submission" date="2019-04" db="EMBL/GenBank/DDBJ databases">
        <title>Sphingobacterium olei sp. nov., isolated from oil-contaminated soil.</title>
        <authorList>
            <person name="Liu B."/>
        </authorList>
    </citation>
    <scope>NUCLEOTIDE SEQUENCE [LARGE SCALE GENOMIC DNA]</scope>
    <source>
        <strain evidence="2 3">HAL-9</strain>
    </source>
</reference>
<comment type="caution">
    <text evidence="2">The sequence shown here is derived from an EMBL/GenBank/DDBJ whole genome shotgun (WGS) entry which is preliminary data.</text>
</comment>
<dbReference type="PANTHER" id="PTHR32305">
    <property type="match status" value="1"/>
</dbReference>
<dbReference type="NCBIfam" id="TIGR03696">
    <property type="entry name" value="Rhs_assc_core"/>
    <property type="match status" value="1"/>
</dbReference>
<gene>
    <name evidence="2" type="ORF">FAZ15_16325</name>
</gene>
<sequence length="1142" mass="125811">MMKQLIWILLLLGLGAANGLRGQSSNKNHIQMSTPRVAGIKTLSELSDRTVDEVNRSVTYFDGLGRPIQTVDRQASPLKRDNVQHMEYDAFGRESRRYLPYADQASGLYRIGGNTPVAAFYTKTSGSDIAGVARTPNPYAVTVFENSPLDRVLEQGAPGIAWQPSASRGTAGRTVVTDYGTNVTAQPDAVKLWKIETNGATCTTDYAAGKLYKTVVKDENWTSGKSGTVDEYKDGSGQVVLKRMWKGESEKLDTYYVYDVFGQLRYVIPPAVTASSFLESDAAFDRYIYAYRYDGRRRLTEKKVPGKGWEYLVYNKADQLVLIQDAEQRTRKEWSYVRYDNLGRAVSTGLYINTVQTTPAQIRPLVTNFTGPLWEDRKGAASYANTTFPIAGTGITIKPLSVSYYDDYNFTGASNLPVQGITRSVLTQTLPTGNVVYKDDGTAPLLTISYYDDRGRMIQMASQNHLGGTDYVTNTYSFIGEVLTSRHDHKASPSGAVTSVLTSYTYDHVGRLVDTRKTINGQSEVIQSRLVYNEIGQLKQKKLHSNDNGTNFITQVDYSYNERGWTSGIVSPQFTEVLKYNDPTATATPQYNGNISEQHWGHGTTATPNVFRYGYDTLDRLTSGTSTGTAMSEVLSYDNMGNILTLKRDNATTTSYAYTGNRLTGLSGGITGSYTYDANGNAKTDRTGMAFTYNHLNLPKTATKTGASVSYLYDAAGSKLRRIATIGGSTTQRDYVAGIEYSKLGSAASSLEMVHTEEGYLQRNPANNIYSYRYNLTDHLGNVRATLQPNGATTATVIQNDDYYPFGKRKGILTSGINNYLYNGKERLDELAGGSHTFGSSYTLEGQYNYGARLYDAEIARWNVVDPLAEAYSSYSPYTYVGNDPVLFHDPNGMYRVDANGNITIDNPNEISNYFGYLNNNSGASVNDMFNYIKADNGFSWELDEVVVSGSMSFFEGGGWLGDVWSRLAEADGFARRVNNIRVQAMNGEYDRHLNAVGMIADGGLVRFGEAVEKRMKWQLKSAPYEGWKPKPTTVGIKTPVGSFTTNPITAKVIGGSATIGGYGLGVFNAIRIRNDLATGRINGTGAAIEQASNAYSVLGTHGFLWGIGWEAGRLISETPGWQHWRDKNAIPVINKGINLFR</sequence>
<dbReference type="InterPro" id="IPR045619">
    <property type="entry name" value="DUF6443"/>
</dbReference>
<dbReference type="OrthoDB" id="1191296at2"/>
<dbReference type="RefSeq" id="WP_136902393.1">
    <property type="nucleotide sequence ID" value="NZ_SUME01000007.1"/>
</dbReference>
<proteinExistence type="predicted"/>
<dbReference type="EMBL" id="SUME01000007">
    <property type="protein sequence ID" value="TJZ53599.1"/>
    <property type="molecule type" value="Genomic_DNA"/>
</dbReference>
<dbReference type="AlphaFoldDB" id="A0A4U0NHE4"/>
<dbReference type="PANTHER" id="PTHR32305:SF15">
    <property type="entry name" value="PROTEIN RHSA-RELATED"/>
    <property type="match status" value="1"/>
</dbReference>
<dbReference type="Proteomes" id="UP000306808">
    <property type="component" value="Unassembled WGS sequence"/>
</dbReference>
<name>A0A4U0NHE4_9SPHI</name>
<organism evidence="2 3">
    <name type="scientific">Sphingobacterium olei</name>
    <dbReference type="NCBI Taxonomy" id="2571155"/>
    <lineage>
        <taxon>Bacteria</taxon>
        <taxon>Pseudomonadati</taxon>
        <taxon>Bacteroidota</taxon>
        <taxon>Sphingobacteriia</taxon>
        <taxon>Sphingobacteriales</taxon>
        <taxon>Sphingobacteriaceae</taxon>
        <taxon>Sphingobacterium</taxon>
    </lineage>
</organism>
<keyword evidence="3" id="KW-1185">Reference proteome</keyword>
<accession>A0A4U0NHE4</accession>